<gene>
    <name evidence="2" type="primary">LOC140008627</name>
</gene>
<proteinExistence type="predicted"/>
<evidence type="ECO:0000313" key="2">
    <source>
        <dbReference type="RefSeq" id="XP_071909556.1"/>
    </source>
</evidence>
<reference evidence="2" key="1">
    <citation type="submission" date="2025-08" db="UniProtKB">
        <authorList>
            <consortium name="RefSeq"/>
        </authorList>
    </citation>
    <scope>IDENTIFICATION</scope>
    <source>
        <tissue evidence="2">Leaves</tissue>
    </source>
</reference>
<dbReference type="PANTHER" id="PTHR42648:SF28">
    <property type="entry name" value="TRANSPOSON-ENCODED PROTEIN WITH RIBONUCLEASE H-LIKE AND RETROVIRUS ZINC FINGER-LIKE DOMAINS"/>
    <property type="match status" value="1"/>
</dbReference>
<dbReference type="PANTHER" id="PTHR42648">
    <property type="entry name" value="TRANSPOSASE, PUTATIVE-RELATED"/>
    <property type="match status" value="1"/>
</dbReference>
<organism evidence="1 2">
    <name type="scientific">Coffea arabica</name>
    <name type="common">Arabian coffee</name>
    <dbReference type="NCBI Taxonomy" id="13443"/>
    <lineage>
        <taxon>Eukaryota</taxon>
        <taxon>Viridiplantae</taxon>
        <taxon>Streptophyta</taxon>
        <taxon>Embryophyta</taxon>
        <taxon>Tracheophyta</taxon>
        <taxon>Spermatophyta</taxon>
        <taxon>Magnoliopsida</taxon>
        <taxon>eudicotyledons</taxon>
        <taxon>Gunneridae</taxon>
        <taxon>Pentapetalae</taxon>
        <taxon>asterids</taxon>
        <taxon>lamiids</taxon>
        <taxon>Gentianales</taxon>
        <taxon>Rubiaceae</taxon>
        <taxon>Ixoroideae</taxon>
        <taxon>Gardenieae complex</taxon>
        <taxon>Bertiereae - Coffeeae clade</taxon>
        <taxon>Coffeeae</taxon>
        <taxon>Coffea</taxon>
    </lineage>
</organism>
<dbReference type="Pfam" id="PF14223">
    <property type="entry name" value="Retrotran_gag_2"/>
    <property type="match status" value="1"/>
</dbReference>
<dbReference type="GeneID" id="140008627"/>
<dbReference type="Proteomes" id="UP001652660">
    <property type="component" value="Chromosome 6c"/>
</dbReference>
<accession>A0ABM4UQJ7</accession>
<name>A0ABM4UQJ7_COFAR</name>
<sequence length="203" mass="22405">MWQLKMEAILVQDGVDLAIQGIEEKPEDVTDANFAEMDKKARSSIILNLSDEVLREVATEISAKAMWDKLKALYMKKTVENRLYLKQSLYMLRMSEGIQGSTVTGAAAVSTSSLSDTDITKLWHMRLGHMSEKGLGILSKRGLLCGQSTGPLEFCEHCIFGKQKRVSFSSPAIHKTKGTLDYIHSDLWGPSRAPSKGGASCHV</sequence>
<dbReference type="RefSeq" id="XP_071909556.1">
    <property type="nucleotide sequence ID" value="XM_072053455.1"/>
</dbReference>
<evidence type="ECO:0008006" key="3">
    <source>
        <dbReference type="Google" id="ProtNLM"/>
    </source>
</evidence>
<keyword evidence="1" id="KW-1185">Reference proteome</keyword>
<evidence type="ECO:0000313" key="1">
    <source>
        <dbReference type="Proteomes" id="UP001652660"/>
    </source>
</evidence>
<protein>
    <recommendedName>
        <fullName evidence="3">GAG-pre-integrase domain-containing protein</fullName>
    </recommendedName>
</protein>
<dbReference type="InterPro" id="IPR039537">
    <property type="entry name" value="Retrotran_Ty1/copia-like"/>
</dbReference>